<sequence length="94" mass="9640">MAEGMSAVEDSATAAGAAAEMELDYSQGGVLPSFDFAFDSVNFSDRNLRIEIVAGDHVLGSGGHVGGGSTTDQARRGKEKGGDSSSMMVVTLPR</sequence>
<accession>M7ZVJ4</accession>
<feature type="compositionally biased region" description="Basic and acidic residues" evidence="1">
    <location>
        <begin position="73"/>
        <end position="82"/>
    </location>
</feature>
<name>M7ZVJ4_TRIUA</name>
<dbReference type="AlphaFoldDB" id="M7ZVJ4"/>
<organism evidence="2">
    <name type="scientific">Triticum urartu</name>
    <name type="common">Red wild einkorn</name>
    <name type="synonym">Crithodium urartu</name>
    <dbReference type="NCBI Taxonomy" id="4572"/>
    <lineage>
        <taxon>Eukaryota</taxon>
        <taxon>Viridiplantae</taxon>
        <taxon>Streptophyta</taxon>
        <taxon>Embryophyta</taxon>
        <taxon>Tracheophyta</taxon>
        <taxon>Spermatophyta</taxon>
        <taxon>Magnoliopsida</taxon>
        <taxon>Liliopsida</taxon>
        <taxon>Poales</taxon>
        <taxon>Poaceae</taxon>
        <taxon>BOP clade</taxon>
        <taxon>Pooideae</taxon>
        <taxon>Triticodae</taxon>
        <taxon>Triticeae</taxon>
        <taxon>Triticinae</taxon>
        <taxon>Triticum</taxon>
    </lineage>
</organism>
<dbReference type="EMBL" id="KD066015">
    <property type="protein sequence ID" value="EMS63661.1"/>
    <property type="molecule type" value="Genomic_DNA"/>
</dbReference>
<feature type="region of interest" description="Disordered" evidence="1">
    <location>
        <begin position="61"/>
        <end position="94"/>
    </location>
</feature>
<reference evidence="2" key="1">
    <citation type="journal article" date="2013" name="Nature">
        <title>Draft genome of the wheat A-genome progenitor Triticum urartu.</title>
        <authorList>
            <person name="Ling H.Q."/>
            <person name="Zhao S."/>
            <person name="Liu D."/>
            <person name="Wang J."/>
            <person name="Sun H."/>
            <person name="Zhang C."/>
            <person name="Fan H."/>
            <person name="Li D."/>
            <person name="Dong L."/>
            <person name="Tao Y."/>
            <person name="Gao C."/>
            <person name="Wu H."/>
            <person name="Li Y."/>
            <person name="Cui Y."/>
            <person name="Guo X."/>
            <person name="Zheng S."/>
            <person name="Wang B."/>
            <person name="Yu K."/>
            <person name="Liang Q."/>
            <person name="Yang W."/>
            <person name="Lou X."/>
            <person name="Chen J."/>
            <person name="Feng M."/>
            <person name="Jian J."/>
            <person name="Zhang X."/>
            <person name="Luo G."/>
            <person name="Jiang Y."/>
            <person name="Liu J."/>
            <person name="Wang Z."/>
            <person name="Sha Y."/>
            <person name="Zhang B."/>
            <person name="Wu H."/>
            <person name="Tang D."/>
            <person name="Shen Q."/>
            <person name="Xue P."/>
            <person name="Zou S."/>
            <person name="Wang X."/>
            <person name="Liu X."/>
            <person name="Wang F."/>
            <person name="Yang Y."/>
            <person name="An X."/>
            <person name="Dong Z."/>
            <person name="Zhang K."/>
            <person name="Zhang X."/>
            <person name="Luo M.C."/>
            <person name="Dvorak J."/>
            <person name="Tong Y."/>
            <person name="Wang J."/>
            <person name="Yang H."/>
            <person name="Li Z."/>
            <person name="Wang D."/>
            <person name="Zhang A."/>
            <person name="Wang J."/>
        </authorList>
    </citation>
    <scope>NUCLEOTIDE SEQUENCE</scope>
</reference>
<gene>
    <name evidence="2" type="ORF">TRIUR3_11933</name>
</gene>
<evidence type="ECO:0000313" key="2">
    <source>
        <dbReference type="EMBL" id="EMS63661.1"/>
    </source>
</evidence>
<proteinExistence type="predicted"/>
<dbReference type="STRING" id="4572.M7ZVJ4"/>
<protein>
    <submittedName>
        <fullName evidence="2">Uncharacterized protein</fullName>
    </submittedName>
</protein>
<evidence type="ECO:0000256" key="1">
    <source>
        <dbReference type="SAM" id="MobiDB-lite"/>
    </source>
</evidence>